<dbReference type="EMBL" id="JASZZN010000003">
    <property type="protein sequence ID" value="MDM4014887.1"/>
    <property type="molecule type" value="Genomic_DNA"/>
</dbReference>
<proteinExistence type="predicted"/>
<keyword evidence="3" id="KW-1185">Reference proteome</keyword>
<evidence type="ECO:0000313" key="2">
    <source>
        <dbReference type="EMBL" id="MDM4014887.1"/>
    </source>
</evidence>
<comment type="caution">
    <text evidence="2">The sequence shown here is derived from an EMBL/GenBank/DDBJ whole genome shotgun (WGS) entry which is preliminary data.</text>
</comment>
<name>A0ABT7PEH3_9BACT</name>
<organism evidence="2 3">
    <name type="scientific">Roseiconus lacunae</name>
    <dbReference type="NCBI Taxonomy" id="2605694"/>
    <lineage>
        <taxon>Bacteria</taxon>
        <taxon>Pseudomonadati</taxon>
        <taxon>Planctomycetota</taxon>
        <taxon>Planctomycetia</taxon>
        <taxon>Pirellulales</taxon>
        <taxon>Pirellulaceae</taxon>
        <taxon>Roseiconus</taxon>
    </lineage>
</organism>
<dbReference type="Proteomes" id="UP001239462">
    <property type="component" value="Unassembled WGS sequence"/>
</dbReference>
<gene>
    <name evidence="2" type="ORF">QTN89_05550</name>
</gene>
<evidence type="ECO:0000313" key="3">
    <source>
        <dbReference type="Proteomes" id="UP001239462"/>
    </source>
</evidence>
<sequence length="838" mass="91684">MALSGVFDVAEAAAAHALAAEAEGYAIYYGLNPLRKPVTNELACGKQPKDDDVCQRRWLLVDIDPIRPADTASTAAEKKAAWSVLKNVIQWLGENEWPAPVLIDSGNGYHALYRVDLPAQDDGLVQRVLHSLAGIFDTKDAKIDTTVYNASRISRLPGILNRKGETTDQRPHRDAKLLSERGGKKAVPLARLEAVAACAPTTLAKPSKAKKGKGKATASIGEHPGIAKTLGLINATLPDDRPAVDESLLLAAAEEWALQQRESIEGEGGSQACFAVACGLVRDWGLPPQDALPVLQVYNRQKAEPDWSEYELSHKLEDALRKALDEEDRIGWRAIRQLGKSENDDDRREGQSDILARLIQTHCELWHDQDGQPYATVNVSGHRETMRLEGGGKKPSAFELWLERTYWTVTKEISGKGAIAKPVAKNDSLRLAQGLALHDGSQHPVAVRLAEHGGRIYLDLGDESWDAVEIAPTDWRIISDPPVKFRRPNGMRPLPRPVKGGSIDALRELFRIDSDDQWQLVVGWLVMAFRPKGPYPILVVSGEAGSAKTTFCEALRRLVDPCKADLNDVPESKRDVAIATHNSWVVGYDNLSHIKANLSDTLCRVATGMGFRVRGLYTDDDEVLFQAERPQLFNGIGDLAHRDDLLQRSVLVALERLTKYSTRERLWERYHAKQPGILGAVLDAVCHALGNEPQSKEGLPRMADFAAWVTAAEPKLGWEPGSFLKTYRQNLATGTALVLGQSTLAEPLIELARSAGSGGWTGSPTELLEALQQTSAAGKARRRGSYDMPKTPAALGNALKRLAKPLEVVGIIAVSERRGGNQGGGRAWRVEYSQPEAS</sequence>
<evidence type="ECO:0000256" key="1">
    <source>
        <dbReference type="SAM" id="MobiDB-lite"/>
    </source>
</evidence>
<protein>
    <submittedName>
        <fullName evidence="2">DNA-primase RepB domain-containing protein</fullName>
    </submittedName>
</protein>
<reference evidence="2 3" key="1">
    <citation type="submission" date="2023-06" db="EMBL/GenBank/DDBJ databases">
        <title>Roseiconus lacunae JC819 isolated from Gulf of Mannar region, Tamil Nadu.</title>
        <authorList>
            <person name="Pk S."/>
            <person name="Ch S."/>
            <person name="Ch V.R."/>
        </authorList>
    </citation>
    <scope>NUCLEOTIDE SEQUENCE [LARGE SCALE GENOMIC DNA]</scope>
    <source>
        <strain evidence="2 3">JC819</strain>
    </source>
</reference>
<dbReference type="RefSeq" id="WP_289162498.1">
    <property type="nucleotide sequence ID" value="NZ_JASZZN010000003.1"/>
</dbReference>
<feature type="region of interest" description="Disordered" evidence="1">
    <location>
        <begin position="818"/>
        <end position="838"/>
    </location>
</feature>
<accession>A0ABT7PEH3</accession>